<evidence type="ECO:0000256" key="4">
    <source>
        <dbReference type="ARBA" id="ARBA00046458"/>
    </source>
</evidence>
<evidence type="ECO:0000256" key="5">
    <source>
        <dbReference type="SAM" id="SignalP"/>
    </source>
</evidence>
<dbReference type="InterPro" id="IPR013783">
    <property type="entry name" value="Ig-like_fold"/>
</dbReference>
<evidence type="ECO:0000256" key="1">
    <source>
        <dbReference type="ARBA" id="ARBA00040106"/>
    </source>
</evidence>
<reference evidence="7" key="2">
    <citation type="submission" date="2025-09" db="UniProtKB">
        <authorList>
            <consortium name="Ensembl"/>
        </authorList>
    </citation>
    <scope>IDENTIFICATION</scope>
</reference>
<comment type="subunit">
    <text evidence="4">Predominantly monomer of isoform CD22-beta. Also found as heterodimer of isoform CD22-beta and a shorter isoform. Interacts with PTPN6/SHP-1, LYN, SYK, PIK3R1/PIK3R2 and PLCG1 upon phosphorylation. Interacts with GRB2, INPP5D and SHC1 upon phosphorylation. May form a complex with INPP5D/SHIP, GRB2 and SHC1.</text>
</comment>
<feature type="domain" description="Ig-like" evidence="6">
    <location>
        <begin position="303"/>
        <end position="380"/>
    </location>
</feature>
<feature type="domain" description="Ig-like" evidence="6">
    <location>
        <begin position="217"/>
        <end position="293"/>
    </location>
</feature>
<sequence length="430" mass="48126">MLNSEYCGYLSICSLLTLLVQGQDDWGVTYTSTQICALKGSTVDISCTYRYPSRINDRITQVKEKFWFTRARNNDYVDIRSDPEYSGRVQYICGNNDCTLRITDLRESDSAEYKFRFITNQHNGKYTGSPGVTLSVTGMVQVSRLLVYKSYNRAELKCHSSCRLPDHLHYVWYKNGQKMERRTSSYSVSVYPADSYSCAVEGYEKFPSPPVYPPRVPSVSVSPSGEIVEGSSVTLTCSSDANPAASYTWYKRNGNRYPQPLSKEPQSIQSSDSGEYYCTAENKLGKKTSNYISINVKYAPRVPSVSVSPSGEIVEGSSVNLTCSSDANPAATYTWYKENQTLFQGPEGIHHFTSISSEDRGIYHCKSENQYGQIMSSPLSVDVQCKCNTRSNLLSWWPSSKGHMTCSNSVPGSHLNVLCTELLTISKQVM</sequence>
<feature type="domain" description="Ig-like" evidence="6">
    <location>
        <begin position="130"/>
        <end position="201"/>
    </location>
</feature>
<feature type="signal peptide" evidence="5">
    <location>
        <begin position="1"/>
        <end position="22"/>
    </location>
</feature>
<evidence type="ECO:0000313" key="7">
    <source>
        <dbReference type="Ensembl" id="ENSDLAP00005034762.2"/>
    </source>
</evidence>
<evidence type="ECO:0000256" key="3">
    <source>
        <dbReference type="ARBA" id="ARBA00045430"/>
    </source>
</evidence>
<dbReference type="Proteomes" id="UP000694389">
    <property type="component" value="Unassembled WGS sequence"/>
</dbReference>
<protein>
    <recommendedName>
        <fullName evidence="1">B-cell receptor CD22</fullName>
    </recommendedName>
    <alternativeName>
        <fullName evidence="2">Sialic acid-binding Ig-like lectin 2</fullName>
    </alternativeName>
</protein>
<evidence type="ECO:0000313" key="8">
    <source>
        <dbReference type="Proteomes" id="UP000694389"/>
    </source>
</evidence>
<name>A0A8C4NLA4_DICLA</name>
<keyword evidence="8" id="KW-1185">Reference proteome</keyword>
<dbReference type="PROSITE" id="PS50835">
    <property type="entry name" value="IG_LIKE"/>
    <property type="match status" value="3"/>
</dbReference>
<dbReference type="SMART" id="SM00409">
    <property type="entry name" value="IG"/>
    <property type="match status" value="3"/>
</dbReference>
<dbReference type="SUPFAM" id="SSF48726">
    <property type="entry name" value="Immunoglobulin"/>
    <property type="match status" value="4"/>
</dbReference>
<dbReference type="GeneTree" id="ENSGT01010000222294"/>
<reference evidence="7" key="1">
    <citation type="submission" date="2025-08" db="UniProtKB">
        <authorList>
            <consortium name="Ensembl"/>
        </authorList>
    </citation>
    <scope>IDENTIFICATION</scope>
</reference>
<dbReference type="Pfam" id="PF24518">
    <property type="entry name" value="Ig_CD22"/>
    <property type="match status" value="1"/>
</dbReference>
<evidence type="ECO:0000259" key="6">
    <source>
        <dbReference type="PROSITE" id="PS50835"/>
    </source>
</evidence>
<dbReference type="PANTHER" id="PTHR46013:SF4">
    <property type="entry name" value="B-CELL RECEPTOR CD22-RELATED"/>
    <property type="match status" value="1"/>
</dbReference>
<comment type="function">
    <text evidence="3">Most highly expressed siglec (sialic acid-binding immunoglobulin-like lectin) on B-cells that plays a role in various aspects of B-cell biology including differentiation, antigen presentation, and trafficking to bone marrow. Binds to alpha 2,6-linked sialic acid residues of surface molecules such as CD22 itself, CD45 and IgM in a cis configuration. Can also bind to ligands on other cells as an adhesion molecule in a trans configuration. Acts as an inhibitory coreceptor on the surface of B-cells and inhibits B-cell receptor induced signaling, characterized by inhibition of the calcium mobilization and cellular activation. Mechanistically, the immunoreceptor tyrosine-based inhibitory motif domain is phosphorylated by the Src kinase LYN, which in turn leads to the recruitment of the protein tyrosine phosphatase 1/PTPN6, leading to the negative regulation of BCR signaling. If this negative signaling from is of sufficient strength, apoptosis of the B-cell can be induced.</text>
</comment>
<keyword evidence="5" id="KW-0732">Signal</keyword>
<accession>A0A8C4NLA4</accession>
<dbReference type="Pfam" id="PF13895">
    <property type="entry name" value="Ig_2"/>
    <property type="match status" value="2"/>
</dbReference>
<dbReference type="InterPro" id="IPR003598">
    <property type="entry name" value="Ig_sub2"/>
</dbReference>
<organism evidence="7 8">
    <name type="scientific">Dicentrarchus labrax</name>
    <name type="common">European seabass</name>
    <name type="synonym">Morone labrax</name>
    <dbReference type="NCBI Taxonomy" id="13489"/>
    <lineage>
        <taxon>Eukaryota</taxon>
        <taxon>Metazoa</taxon>
        <taxon>Chordata</taxon>
        <taxon>Craniata</taxon>
        <taxon>Vertebrata</taxon>
        <taxon>Euteleostomi</taxon>
        <taxon>Actinopterygii</taxon>
        <taxon>Neopterygii</taxon>
        <taxon>Teleostei</taxon>
        <taxon>Neoteleostei</taxon>
        <taxon>Acanthomorphata</taxon>
        <taxon>Eupercaria</taxon>
        <taxon>Moronidae</taxon>
        <taxon>Dicentrarchus</taxon>
    </lineage>
</organism>
<dbReference type="InterPro" id="IPR007110">
    <property type="entry name" value="Ig-like_dom"/>
</dbReference>
<dbReference type="SMART" id="SM00408">
    <property type="entry name" value="IGc2"/>
    <property type="match status" value="2"/>
</dbReference>
<dbReference type="CDD" id="cd00096">
    <property type="entry name" value="Ig"/>
    <property type="match status" value="1"/>
</dbReference>
<dbReference type="PANTHER" id="PTHR46013">
    <property type="entry name" value="VASCULAR CELL ADHESION MOLECULE 1"/>
    <property type="match status" value="1"/>
</dbReference>
<dbReference type="AlphaFoldDB" id="A0A8C4NLA4"/>
<dbReference type="InterPro" id="IPR036179">
    <property type="entry name" value="Ig-like_dom_sf"/>
</dbReference>
<feature type="chain" id="PRO_5035770357" description="B-cell receptor CD22" evidence="5">
    <location>
        <begin position="23"/>
        <end position="430"/>
    </location>
</feature>
<dbReference type="Ensembl" id="ENSDLAT00005037083.2">
    <property type="protein sequence ID" value="ENSDLAP00005034762.2"/>
    <property type="gene ID" value="ENSDLAG00005017373.2"/>
</dbReference>
<dbReference type="Gene3D" id="2.60.40.10">
    <property type="entry name" value="Immunoglobulins"/>
    <property type="match status" value="3"/>
</dbReference>
<evidence type="ECO:0000256" key="2">
    <source>
        <dbReference type="ARBA" id="ARBA00041781"/>
    </source>
</evidence>
<dbReference type="InterPro" id="IPR003599">
    <property type="entry name" value="Ig_sub"/>
</dbReference>
<dbReference type="InterPro" id="IPR056386">
    <property type="entry name" value="Ig_CD22"/>
</dbReference>
<proteinExistence type="predicted"/>